<dbReference type="Gene3D" id="3.30.200.20">
    <property type="entry name" value="Phosphorylase Kinase, domain 1"/>
    <property type="match status" value="1"/>
</dbReference>
<accession>A0A1F7TNT4</accession>
<dbReference type="Gene3D" id="3.90.1200.10">
    <property type="match status" value="1"/>
</dbReference>
<evidence type="ECO:0000259" key="1">
    <source>
        <dbReference type="Pfam" id="PF01636"/>
    </source>
</evidence>
<dbReference type="Proteomes" id="UP000177885">
    <property type="component" value="Unassembled WGS sequence"/>
</dbReference>
<dbReference type="InterPro" id="IPR011009">
    <property type="entry name" value="Kinase-like_dom_sf"/>
</dbReference>
<dbReference type="InterPro" id="IPR050249">
    <property type="entry name" value="Pseudomonas-type_ThrB"/>
</dbReference>
<dbReference type="Pfam" id="PF01636">
    <property type="entry name" value="APH"/>
    <property type="match status" value="1"/>
</dbReference>
<name>A0A1F7TNT4_9BACT</name>
<reference evidence="2 3" key="1">
    <citation type="journal article" date="2016" name="Nat. Commun.">
        <title>Thousands of microbial genomes shed light on interconnected biogeochemical processes in an aquifer system.</title>
        <authorList>
            <person name="Anantharaman K."/>
            <person name="Brown C.T."/>
            <person name="Hug L.A."/>
            <person name="Sharon I."/>
            <person name="Castelle C.J."/>
            <person name="Probst A.J."/>
            <person name="Thomas B.C."/>
            <person name="Singh A."/>
            <person name="Wilkins M.J."/>
            <person name="Karaoz U."/>
            <person name="Brodie E.L."/>
            <person name="Williams K.H."/>
            <person name="Hubbard S.S."/>
            <person name="Banfield J.F."/>
        </authorList>
    </citation>
    <scope>NUCLEOTIDE SEQUENCE [LARGE SCALE GENOMIC DNA]</scope>
</reference>
<dbReference type="PANTHER" id="PTHR21064">
    <property type="entry name" value="AMINOGLYCOSIDE PHOSPHOTRANSFERASE DOMAIN-CONTAINING PROTEIN-RELATED"/>
    <property type="match status" value="1"/>
</dbReference>
<organism evidence="2 3">
    <name type="scientific">Candidatus Uhrbacteria bacterium RIFCSPHIGHO2_01_FULL_63_20</name>
    <dbReference type="NCBI Taxonomy" id="1802385"/>
    <lineage>
        <taxon>Bacteria</taxon>
        <taxon>Candidatus Uhriibacteriota</taxon>
    </lineage>
</organism>
<dbReference type="AlphaFoldDB" id="A0A1F7TNT4"/>
<dbReference type="EMBL" id="MGDT01000003">
    <property type="protein sequence ID" value="OGL67204.1"/>
    <property type="molecule type" value="Genomic_DNA"/>
</dbReference>
<protein>
    <recommendedName>
        <fullName evidence="1">Aminoglycoside phosphotransferase domain-containing protein</fullName>
    </recommendedName>
</protein>
<dbReference type="SUPFAM" id="SSF56112">
    <property type="entry name" value="Protein kinase-like (PK-like)"/>
    <property type="match status" value="1"/>
</dbReference>
<comment type="caution">
    <text evidence="2">The sequence shown here is derived from an EMBL/GenBank/DDBJ whole genome shotgun (WGS) entry which is preliminary data.</text>
</comment>
<evidence type="ECO:0000313" key="2">
    <source>
        <dbReference type="EMBL" id="OGL67204.1"/>
    </source>
</evidence>
<feature type="domain" description="Aminoglycoside phosphotransferase" evidence="1">
    <location>
        <begin position="20"/>
        <end position="235"/>
    </location>
</feature>
<dbReference type="STRING" id="1802385.A2856_04050"/>
<dbReference type="InterPro" id="IPR002575">
    <property type="entry name" value="Aminoglycoside_PTrfase"/>
</dbReference>
<dbReference type="PANTHER" id="PTHR21064:SF5">
    <property type="entry name" value="SLR1880 PROTEIN"/>
    <property type="match status" value="1"/>
</dbReference>
<sequence>METVPKKVLAQYDIGAVKTTKLLSSGLIHRTFRVKATKGEFILQRLHPILASKEIAEDFFVVTTFLNDEGFLSPKCVLTKKLTVLAKDGKHVWRMQTFISGNTFHKLEKPAMAAEAGRIFARFHMTLDRLPYRFKSKKVLHETEKIFAAFKKTVAANRKKPLMDEVKEEVELILKELPNLFLPKGLPMRAIHGDPKISNILFDADDKAKTIVDLDTCNRRPILVEFGDAFRSWCGLKEDDPKNRFRLPIFKAAWKGYSQEAGKFLTKKEISLIPQSVGLITLELASRFLKDYFEDSYFGWDSKRYPSRRAHNLARARGQVALYRDLKKKMRTVQSVIARS</sequence>
<evidence type="ECO:0000313" key="3">
    <source>
        <dbReference type="Proteomes" id="UP000177885"/>
    </source>
</evidence>
<proteinExistence type="predicted"/>
<gene>
    <name evidence="2" type="ORF">A2856_04050</name>
</gene>